<organism evidence="1 2">
    <name type="scientific">Desulfobacter latus</name>
    <dbReference type="NCBI Taxonomy" id="2292"/>
    <lineage>
        <taxon>Bacteria</taxon>
        <taxon>Pseudomonadati</taxon>
        <taxon>Thermodesulfobacteriota</taxon>
        <taxon>Desulfobacteria</taxon>
        <taxon>Desulfobacterales</taxon>
        <taxon>Desulfobacteraceae</taxon>
        <taxon>Desulfobacter</taxon>
    </lineage>
</organism>
<dbReference type="AlphaFoldDB" id="A0A850T364"/>
<gene>
    <name evidence="1" type="ORF">HXW94_01300</name>
</gene>
<evidence type="ECO:0000313" key="1">
    <source>
        <dbReference type="EMBL" id="NWH03642.1"/>
    </source>
</evidence>
<dbReference type="RefSeq" id="WP_178365098.1">
    <property type="nucleotide sequence ID" value="NZ_JACADJ010000003.1"/>
</dbReference>
<reference evidence="1 2" key="1">
    <citation type="submission" date="2020-06" db="EMBL/GenBank/DDBJ databases">
        <title>High-quality draft genome of sulfate reducer Desulfobacter latus type strain AcrS2 isolated from marine sediment.</title>
        <authorList>
            <person name="Hoppe M."/>
            <person name="Larsen C.K."/>
            <person name="Marshall I.P.G."/>
            <person name="Schramm A."/>
            <person name="Marietou A.G."/>
        </authorList>
    </citation>
    <scope>NUCLEOTIDE SEQUENCE [LARGE SCALE GENOMIC DNA]</scope>
    <source>
        <strain evidence="1 2">AcRS2</strain>
    </source>
</reference>
<name>A0A850T364_9BACT</name>
<accession>A0A850T364</accession>
<proteinExistence type="predicted"/>
<keyword evidence="2" id="KW-1185">Reference proteome</keyword>
<comment type="caution">
    <text evidence="1">The sequence shown here is derived from an EMBL/GenBank/DDBJ whole genome shotgun (WGS) entry which is preliminary data.</text>
</comment>
<protein>
    <submittedName>
        <fullName evidence="1">Uncharacterized protein</fullName>
    </submittedName>
</protein>
<evidence type="ECO:0000313" key="2">
    <source>
        <dbReference type="Proteomes" id="UP000553343"/>
    </source>
</evidence>
<sequence>MSYIQGIVDECDVRTIINIKELSRFQRFLMLLAGRTGQIINYTSLGNDIGLAGIG</sequence>
<dbReference type="Proteomes" id="UP000553343">
    <property type="component" value="Unassembled WGS sequence"/>
</dbReference>
<dbReference type="EMBL" id="JACADJ010000003">
    <property type="protein sequence ID" value="NWH03642.1"/>
    <property type="molecule type" value="Genomic_DNA"/>
</dbReference>